<dbReference type="SMART" id="SM00326">
    <property type="entry name" value="SH3"/>
    <property type="match status" value="1"/>
</dbReference>
<dbReference type="InterPro" id="IPR033643">
    <property type="entry name" value="SYLF_SH3YL1-like"/>
</dbReference>
<protein>
    <recommendedName>
        <fullName evidence="5">SH3 domain-containing protein</fullName>
    </recommendedName>
</protein>
<dbReference type="Gene3D" id="2.30.30.40">
    <property type="entry name" value="SH3 Domains"/>
    <property type="match status" value="1"/>
</dbReference>
<dbReference type="CDD" id="cd11525">
    <property type="entry name" value="SYLF_SH3YL1_like"/>
    <property type="match status" value="1"/>
</dbReference>
<dbReference type="PANTHER" id="PTHR15629:SF2">
    <property type="entry name" value="SH3 DOMAIN-CONTAINING YSC84-LIKE PROTEIN 1"/>
    <property type="match status" value="1"/>
</dbReference>
<gene>
    <name evidence="6" type="ORF">M422DRAFT_29799</name>
</gene>
<keyword evidence="7" id="KW-1185">Reference proteome</keyword>
<feature type="compositionally biased region" description="Polar residues" evidence="4">
    <location>
        <begin position="278"/>
        <end position="291"/>
    </location>
</feature>
<dbReference type="Pfam" id="PF04366">
    <property type="entry name" value="Ysc84"/>
    <property type="match status" value="1"/>
</dbReference>
<comment type="similarity">
    <text evidence="1">Belongs to the SH3YL1 family.</text>
</comment>
<proteinExistence type="inferred from homology"/>
<evidence type="ECO:0000259" key="5">
    <source>
        <dbReference type="PROSITE" id="PS50002"/>
    </source>
</evidence>
<dbReference type="PANTHER" id="PTHR15629">
    <property type="entry name" value="SH3YL1 PROTEIN"/>
    <property type="match status" value="1"/>
</dbReference>
<evidence type="ECO:0000313" key="7">
    <source>
        <dbReference type="Proteomes" id="UP000054279"/>
    </source>
</evidence>
<dbReference type="InterPro" id="IPR007461">
    <property type="entry name" value="Ysc84_actin-binding"/>
</dbReference>
<reference evidence="6 7" key="1">
    <citation type="submission" date="2014-06" db="EMBL/GenBank/DDBJ databases">
        <title>Evolutionary Origins and Diversification of the Mycorrhizal Mutualists.</title>
        <authorList>
            <consortium name="DOE Joint Genome Institute"/>
            <consortium name="Mycorrhizal Genomics Consortium"/>
            <person name="Kohler A."/>
            <person name="Kuo A."/>
            <person name="Nagy L.G."/>
            <person name="Floudas D."/>
            <person name="Copeland A."/>
            <person name="Barry K.W."/>
            <person name="Cichocki N."/>
            <person name="Veneault-Fourrey C."/>
            <person name="LaButti K."/>
            <person name="Lindquist E.A."/>
            <person name="Lipzen A."/>
            <person name="Lundell T."/>
            <person name="Morin E."/>
            <person name="Murat C."/>
            <person name="Riley R."/>
            <person name="Ohm R."/>
            <person name="Sun H."/>
            <person name="Tunlid A."/>
            <person name="Henrissat B."/>
            <person name="Grigoriev I.V."/>
            <person name="Hibbett D.S."/>
            <person name="Martin F."/>
        </authorList>
    </citation>
    <scope>NUCLEOTIDE SEQUENCE [LARGE SCALE GENOMIC DNA]</scope>
    <source>
        <strain evidence="6 7">SS14</strain>
    </source>
</reference>
<sequence length="467" mass="49720">MPKFSINTPIPQTLPKECAKAAKILRSFVDSRNQGLDGIIPRHVLEQAKGFAIFSVFKAGFLLSARAGSGIVIAKLDDGSWSAPSAMGTAGMGFGGQAGAEVTDFLIVLNSHSAVRSFMAAGSLTLGGNMSIAIGPLGRNGEATGAINNKGNVAAMYSYSKTKGLFGGVSVEGSVIVERQDANAIAYGSAVTVKMLLSGVVVPPPWAEELIKTIESCTGLPGGQTWIQDAPLGGPVDGYAFGGAGSPGSETVKRSRKSNSISSFPPTSWGKRKDTGSYFDSVTEETTQTTVRPVRNESAKPISELDPVRFPVQFDSNGSLFQKPAVVKQPKPQPNFLDDDLPPLDKLEIRPPPWVPPPQHTRSFSGPNPFAQTPSESYNAPSFSRGNSKTFTPTGYSVAAKPSQPEYPKLIRAIAEYDFKPVEAGDLGFSKGEIIVITEKSDKTDDWWTGFIDGRRGIFPANFVRLL</sequence>
<dbReference type="GO" id="GO:0035091">
    <property type="term" value="F:phosphatidylinositol binding"/>
    <property type="evidence" value="ECO:0007669"/>
    <property type="project" value="TreeGrafter"/>
</dbReference>
<dbReference type="GO" id="GO:0030479">
    <property type="term" value="C:actin cortical patch"/>
    <property type="evidence" value="ECO:0007669"/>
    <property type="project" value="TreeGrafter"/>
</dbReference>
<dbReference type="PROSITE" id="PS50002">
    <property type="entry name" value="SH3"/>
    <property type="match status" value="1"/>
</dbReference>
<keyword evidence="2 3" id="KW-0728">SH3 domain</keyword>
<evidence type="ECO:0000256" key="1">
    <source>
        <dbReference type="ARBA" id="ARBA00007761"/>
    </source>
</evidence>
<dbReference type="HOGENOM" id="CLU_015320_2_2_1"/>
<dbReference type="InterPro" id="IPR051702">
    <property type="entry name" value="SH3_domain_YSC84-like"/>
</dbReference>
<dbReference type="EMBL" id="KN837111">
    <property type="protein sequence ID" value="KIJ45718.1"/>
    <property type="molecule type" value="Genomic_DNA"/>
</dbReference>
<dbReference type="InterPro" id="IPR001452">
    <property type="entry name" value="SH3_domain"/>
</dbReference>
<dbReference type="GO" id="GO:0051017">
    <property type="term" value="P:actin filament bundle assembly"/>
    <property type="evidence" value="ECO:0007669"/>
    <property type="project" value="TreeGrafter"/>
</dbReference>
<dbReference type="InterPro" id="IPR036028">
    <property type="entry name" value="SH3-like_dom_sf"/>
</dbReference>
<dbReference type="Pfam" id="PF00018">
    <property type="entry name" value="SH3_1"/>
    <property type="match status" value="1"/>
</dbReference>
<dbReference type="PRINTS" id="PR00452">
    <property type="entry name" value="SH3DOMAIN"/>
</dbReference>
<dbReference type="AlphaFoldDB" id="A0A0C9US87"/>
<dbReference type="SUPFAM" id="SSF50044">
    <property type="entry name" value="SH3-domain"/>
    <property type="match status" value="1"/>
</dbReference>
<accession>A0A0C9US87</accession>
<evidence type="ECO:0000313" key="6">
    <source>
        <dbReference type="EMBL" id="KIJ45718.1"/>
    </source>
</evidence>
<evidence type="ECO:0000256" key="4">
    <source>
        <dbReference type="SAM" id="MobiDB-lite"/>
    </source>
</evidence>
<feature type="region of interest" description="Disordered" evidence="4">
    <location>
        <begin position="244"/>
        <end position="292"/>
    </location>
</feature>
<dbReference type="GO" id="GO:0051666">
    <property type="term" value="P:actin cortical patch localization"/>
    <property type="evidence" value="ECO:0007669"/>
    <property type="project" value="TreeGrafter"/>
</dbReference>
<dbReference type="Proteomes" id="UP000054279">
    <property type="component" value="Unassembled WGS sequence"/>
</dbReference>
<dbReference type="GO" id="GO:0051015">
    <property type="term" value="F:actin filament binding"/>
    <property type="evidence" value="ECO:0007669"/>
    <property type="project" value="TreeGrafter"/>
</dbReference>
<organism evidence="6 7">
    <name type="scientific">Sphaerobolus stellatus (strain SS14)</name>
    <dbReference type="NCBI Taxonomy" id="990650"/>
    <lineage>
        <taxon>Eukaryota</taxon>
        <taxon>Fungi</taxon>
        <taxon>Dikarya</taxon>
        <taxon>Basidiomycota</taxon>
        <taxon>Agaricomycotina</taxon>
        <taxon>Agaricomycetes</taxon>
        <taxon>Phallomycetidae</taxon>
        <taxon>Geastrales</taxon>
        <taxon>Sphaerobolaceae</taxon>
        <taxon>Sphaerobolus</taxon>
    </lineage>
</organism>
<evidence type="ECO:0000256" key="2">
    <source>
        <dbReference type="ARBA" id="ARBA00022443"/>
    </source>
</evidence>
<evidence type="ECO:0000256" key="3">
    <source>
        <dbReference type="PROSITE-ProRule" id="PRU00192"/>
    </source>
</evidence>
<name>A0A0C9US87_SPHS4</name>
<feature type="domain" description="SH3" evidence="5">
    <location>
        <begin position="408"/>
        <end position="467"/>
    </location>
</feature>
<dbReference type="OrthoDB" id="443981at2759"/>